<reference evidence="12 13" key="1">
    <citation type="submission" date="2019-03" db="EMBL/GenBank/DDBJ databases">
        <title>Deep subsurface shale carbon reservoir microbial communities from Ohio and West Virginia, USA.</title>
        <authorList>
            <person name="Wrighton K."/>
        </authorList>
    </citation>
    <scope>NUCLEOTIDE SEQUENCE [LARGE SCALE GENOMIC DNA]</scope>
    <source>
        <strain evidence="12 13">UTICA-S4D12</strain>
    </source>
</reference>
<evidence type="ECO:0000256" key="9">
    <source>
        <dbReference type="ARBA" id="ARBA00050776"/>
    </source>
</evidence>
<dbReference type="PANTHER" id="PTHR11601:SF34">
    <property type="entry name" value="CYSTEINE DESULFURASE"/>
    <property type="match status" value="1"/>
</dbReference>
<name>A0A4R7DVS8_9FIRM</name>
<keyword evidence="8" id="KW-0411">Iron-sulfur</keyword>
<evidence type="ECO:0000256" key="3">
    <source>
        <dbReference type="ARBA" id="ARBA00012239"/>
    </source>
</evidence>
<dbReference type="PANTHER" id="PTHR11601">
    <property type="entry name" value="CYSTEINE DESULFURYLASE FAMILY MEMBER"/>
    <property type="match status" value="1"/>
</dbReference>
<dbReference type="Pfam" id="PF00266">
    <property type="entry name" value="Aminotran_5"/>
    <property type="match status" value="1"/>
</dbReference>
<keyword evidence="6" id="KW-0663">Pyridoxal phosphate</keyword>
<evidence type="ECO:0000256" key="6">
    <source>
        <dbReference type="ARBA" id="ARBA00022898"/>
    </source>
</evidence>
<evidence type="ECO:0000259" key="11">
    <source>
        <dbReference type="Pfam" id="PF00266"/>
    </source>
</evidence>
<evidence type="ECO:0000313" key="12">
    <source>
        <dbReference type="EMBL" id="TDS26200.1"/>
    </source>
</evidence>
<dbReference type="EMBL" id="SOAA01000037">
    <property type="protein sequence ID" value="TDS26200.1"/>
    <property type="molecule type" value="Genomic_DNA"/>
</dbReference>
<sequence>MIYLDNAATTQVDNQVKEAMLPYLNDIFANPSSKFYKSAINANDAVKNARQNVSELLGCDDEEIIFTSGASESNNFIIKGVSDYYRDQGNHIITSQGEHKSVLESCKFLEKNGFEITYLPIKENGHIDIEDLKESIKNNTILVSLIWANNELGALNNIKKISKITNENDIFLHVDATQYVGKKEINLKNSEIDFLSFSAHKIYGPKGIGAAYISKDDIGIRQNITPLIHGGEQEFGLRGSTLATHNIVGFGKAAEITNKNINSYYNHLEELENYFKENIKIKIPEIMFNGNQKNKIPGIINMTIPGIHNQLFIKSVKDELAISTGSACSIGKPSHVLSSLGLDKNQIRSTLRISFGKYNKKNDISIFLKKIFNYITNFNTKFQ</sequence>
<dbReference type="PROSITE" id="PS00595">
    <property type="entry name" value="AA_TRANSFER_CLASS_5"/>
    <property type="match status" value="1"/>
</dbReference>
<comment type="similarity">
    <text evidence="2">Belongs to the class-V pyridoxal-phosphate-dependent aminotransferase family. NifS/IscS subfamily.</text>
</comment>
<dbReference type="Gene3D" id="3.90.1150.10">
    <property type="entry name" value="Aspartate Aminotransferase, domain 1"/>
    <property type="match status" value="1"/>
</dbReference>
<dbReference type="InterPro" id="IPR015421">
    <property type="entry name" value="PyrdxlP-dep_Trfase_major"/>
</dbReference>
<comment type="caution">
    <text evidence="12">The sequence shown here is derived from an EMBL/GenBank/DDBJ whole genome shotgun (WGS) entry which is preliminary data.</text>
</comment>
<dbReference type="GO" id="GO:0031071">
    <property type="term" value="F:cysteine desulfurase activity"/>
    <property type="evidence" value="ECO:0007669"/>
    <property type="project" value="UniProtKB-EC"/>
</dbReference>
<keyword evidence="5" id="KW-0479">Metal-binding</keyword>
<dbReference type="InterPro" id="IPR020578">
    <property type="entry name" value="Aminotrans_V_PyrdxlP_BS"/>
</dbReference>
<evidence type="ECO:0000313" key="13">
    <source>
        <dbReference type="Proteomes" id="UP000295758"/>
    </source>
</evidence>
<dbReference type="AlphaFoldDB" id="A0A4R7DVS8"/>
<dbReference type="GO" id="GO:0051536">
    <property type="term" value="F:iron-sulfur cluster binding"/>
    <property type="evidence" value="ECO:0007669"/>
    <property type="project" value="UniProtKB-KW"/>
</dbReference>
<keyword evidence="4" id="KW-0808">Transferase</keyword>
<gene>
    <name evidence="12" type="ORF">BY453_1377</name>
</gene>
<evidence type="ECO:0000256" key="8">
    <source>
        <dbReference type="ARBA" id="ARBA00023014"/>
    </source>
</evidence>
<dbReference type="InterPro" id="IPR015422">
    <property type="entry name" value="PyrdxlP-dep_Trfase_small"/>
</dbReference>
<keyword evidence="7" id="KW-0408">Iron</keyword>
<dbReference type="PIRSF" id="PIRSF005572">
    <property type="entry name" value="NifS"/>
    <property type="match status" value="1"/>
</dbReference>
<evidence type="ECO:0000256" key="5">
    <source>
        <dbReference type="ARBA" id="ARBA00022723"/>
    </source>
</evidence>
<dbReference type="Proteomes" id="UP000295758">
    <property type="component" value="Unassembled WGS sequence"/>
</dbReference>
<dbReference type="FunFam" id="3.40.640.10:FF:000084">
    <property type="entry name" value="IscS-like cysteine desulfurase"/>
    <property type="match status" value="1"/>
</dbReference>
<dbReference type="GO" id="GO:0046872">
    <property type="term" value="F:metal ion binding"/>
    <property type="evidence" value="ECO:0007669"/>
    <property type="project" value="UniProtKB-KW"/>
</dbReference>
<dbReference type="InterPro" id="IPR000192">
    <property type="entry name" value="Aminotrans_V_dom"/>
</dbReference>
<comment type="catalytic activity">
    <reaction evidence="9">
        <text>(sulfur carrier)-H + L-cysteine = (sulfur carrier)-SH + L-alanine</text>
        <dbReference type="Rhea" id="RHEA:43892"/>
        <dbReference type="Rhea" id="RHEA-COMP:14737"/>
        <dbReference type="Rhea" id="RHEA-COMP:14739"/>
        <dbReference type="ChEBI" id="CHEBI:29917"/>
        <dbReference type="ChEBI" id="CHEBI:35235"/>
        <dbReference type="ChEBI" id="CHEBI:57972"/>
        <dbReference type="ChEBI" id="CHEBI:64428"/>
        <dbReference type="EC" id="2.8.1.7"/>
    </reaction>
</comment>
<dbReference type="InterPro" id="IPR015424">
    <property type="entry name" value="PyrdxlP-dep_Trfase"/>
</dbReference>
<evidence type="ECO:0000256" key="10">
    <source>
        <dbReference type="RuleBase" id="RU004504"/>
    </source>
</evidence>
<evidence type="ECO:0000256" key="2">
    <source>
        <dbReference type="ARBA" id="ARBA00006490"/>
    </source>
</evidence>
<dbReference type="RefSeq" id="WP_089723322.1">
    <property type="nucleotide sequence ID" value="NZ_FNGB01000040.1"/>
</dbReference>
<dbReference type="SUPFAM" id="SSF53383">
    <property type="entry name" value="PLP-dependent transferases"/>
    <property type="match status" value="1"/>
</dbReference>
<dbReference type="InterPro" id="IPR016454">
    <property type="entry name" value="Cysteine_dSase"/>
</dbReference>
<dbReference type="EC" id="2.8.1.7" evidence="3"/>
<organism evidence="12 13">
    <name type="scientific">Halanaerobium congolense</name>
    <dbReference type="NCBI Taxonomy" id="54121"/>
    <lineage>
        <taxon>Bacteria</taxon>
        <taxon>Bacillati</taxon>
        <taxon>Bacillota</taxon>
        <taxon>Clostridia</taxon>
        <taxon>Halanaerobiales</taxon>
        <taxon>Halanaerobiaceae</taxon>
        <taxon>Halanaerobium</taxon>
    </lineage>
</organism>
<evidence type="ECO:0000256" key="4">
    <source>
        <dbReference type="ARBA" id="ARBA00022679"/>
    </source>
</evidence>
<protein>
    <recommendedName>
        <fullName evidence="3">cysteine desulfurase</fullName>
        <ecNumber evidence="3">2.8.1.7</ecNumber>
    </recommendedName>
</protein>
<accession>A0A4R7DVS8</accession>
<feature type="domain" description="Aminotransferase class V" evidence="11">
    <location>
        <begin position="2"/>
        <end position="366"/>
    </location>
</feature>
<comment type="cofactor">
    <cofactor evidence="1 10">
        <name>pyridoxal 5'-phosphate</name>
        <dbReference type="ChEBI" id="CHEBI:597326"/>
    </cofactor>
</comment>
<dbReference type="Gene3D" id="3.40.640.10">
    <property type="entry name" value="Type I PLP-dependent aspartate aminotransferase-like (Major domain)"/>
    <property type="match status" value="1"/>
</dbReference>
<evidence type="ECO:0000256" key="1">
    <source>
        <dbReference type="ARBA" id="ARBA00001933"/>
    </source>
</evidence>
<proteinExistence type="inferred from homology"/>
<evidence type="ECO:0000256" key="7">
    <source>
        <dbReference type="ARBA" id="ARBA00023004"/>
    </source>
</evidence>